<dbReference type="EMBL" id="JACHVZ010000004">
    <property type="protein sequence ID" value="MBB2926992.1"/>
    <property type="molecule type" value="Genomic_DNA"/>
</dbReference>
<feature type="transmembrane region" description="Helical" evidence="1">
    <location>
        <begin position="193"/>
        <end position="226"/>
    </location>
</feature>
<evidence type="ECO:0000313" key="3">
    <source>
        <dbReference type="Proteomes" id="UP000533533"/>
    </source>
</evidence>
<feature type="transmembrane region" description="Helical" evidence="1">
    <location>
        <begin position="51"/>
        <end position="74"/>
    </location>
</feature>
<evidence type="ECO:0000313" key="2">
    <source>
        <dbReference type="EMBL" id="MBB2926992.1"/>
    </source>
</evidence>
<dbReference type="Proteomes" id="UP000533533">
    <property type="component" value="Unassembled WGS sequence"/>
</dbReference>
<feature type="transmembrane region" description="Helical" evidence="1">
    <location>
        <begin position="254"/>
        <end position="279"/>
    </location>
</feature>
<feature type="transmembrane region" description="Helical" evidence="1">
    <location>
        <begin position="154"/>
        <end position="173"/>
    </location>
</feature>
<comment type="caution">
    <text evidence="2">The sequence shown here is derived from an EMBL/GenBank/DDBJ whole genome shotgun (WGS) entry which is preliminary data.</text>
</comment>
<keyword evidence="1" id="KW-0812">Transmembrane</keyword>
<evidence type="ECO:0000256" key="1">
    <source>
        <dbReference type="SAM" id="Phobius"/>
    </source>
</evidence>
<keyword evidence="1" id="KW-0472">Membrane</keyword>
<organism evidence="2 3">
    <name type="scientific">Paraburkholderia silvatlantica</name>
    <dbReference type="NCBI Taxonomy" id="321895"/>
    <lineage>
        <taxon>Bacteria</taxon>
        <taxon>Pseudomonadati</taxon>
        <taxon>Pseudomonadota</taxon>
        <taxon>Betaproteobacteria</taxon>
        <taxon>Burkholderiales</taxon>
        <taxon>Burkholderiaceae</taxon>
        <taxon>Paraburkholderia</taxon>
    </lineage>
</organism>
<protein>
    <submittedName>
        <fullName evidence="2">Uncharacterized protein</fullName>
    </submittedName>
</protein>
<reference evidence="2 3" key="1">
    <citation type="submission" date="2020-08" db="EMBL/GenBank/DDBJ databases">
        <title>Genomic Encyclopedia of Type Strains, Phase IV (KMG-V): Genome sequencing to study the core and pangenomes of soil and plant-associated prokaryotes.</title>
        <authorList>
            <person name="Whitman W."/>
        </authorList>
    </citation>
    <scope>NUCLEOTIDE SEQUENCE [LARGE SCALE GENOMIC DNA]</scope>
    <source>
        <strain evidence="2 3">SRMrh-85</strain>
    </source>
</reference>
<feature type="transmembrane region" description="Helical" evidence="1">
    <location>
        <begin position="100"/>
        <end position="116"/>
    </location>
</feature>
<sequence>MKNREMLSNSTHISNQPTSRQENFRDLFKRSIISIASLGVLLIFIPGSWRFVYFATSLILLIAVVSARTLQILYPKKFVFIKIRDAALVRYESLSRHQQLYTNVVLCTPFLIYAYLLDFKTLFIPLVILFFAYCLGVVAYDVYRIYATLSATTIGKGLIAIAFAAGSNLAFGISGKIIGGLTHVPPSTFPHTLSFIAIFAIPFLFMAAGTIYIPIAVLAAPVVIYGSKFMEKAPRLMKWFLGVKFDKNKYRHTIATVIFQIVFYSAIGTLTPQIFFLVLNRYDQQIESTIRSSIYEFDMYPGTECKASSDYHEASLGDENYILAEKQSIGVKFELPRKCAL</sequence>
<feature type="transmembrane region" description="Helical" evidence="1">
    <location>
        <begin position="27"/>
        <end position="45"/>
    </location>
</feature>
<keyword evidence="1" id="KW-1133">Transmembrane helix</keyword>
<keyword evidence="3" id="KW-1185">Reference proteome</keyword>
<accession>A0ABR6FHT6</accession>
<name>A0ABR6FHT6_9BURK</name>
<proteinExistence type="predicted"/>
<gene>
    <name evidence="2" type="ORF">FHX59_001405</name>
</gene>
<dbReference type="RefSeq" id="WP_133253608.1">
    <property type="nucleotide sequence ID" value="NZ_JACHVZ010000004.1"/>
</dbReference>
<feature type="transmembrane region" description="Helical" evidence="1">
    <location>
        <begin position="122"/>
        <end position="142"/>
    </location>
</feature>